<gene>
    <name evidence="10" type="ORF">C2869_10530</name>
</gene>
<protein>
    <recommendedName>
        <fullName evidence="9">Glycosyltransferase RgtA/B/C/D-like domain-containing protein</fullName>
    </recommendedName>
</protein>
<evidence type="ECO:0000313" key="11">
    <source>
        <dbReference type="Proteomes" id="UP000244441"/>
    </source>
</evidence>
<accession>A0A2S0VRW4</accession>
<dbReference type="InterPro" id="IPR038731">
    <property type="entry name" value="RgtA/B/C-like"/>
</dbReference>
<keyword evidence="2" id="KW-1003">Cell membrane</keyword>
<keyword evidence="4" id="KW-0808">Transferase</keyword>
<dbReference type="KEGG" id="cate:C2869_10530"/>
<dbReference type="PANTHER" id="PTHR33908">
    <property type="entry name" value="MANNOSYLTRANSFERASE YKCB-RELATED"/>
    <property type="match status" value="1"/>
</dbReference>
<sequence length="545" mass="62554">MLQQNSIQPDKSVNLTGFWRSTEQLKLFWWAIASLFLIRLTYIPVSDLALFYDEAYYHLWAQTPDWGYYSKPPMVAWLIHLTTSIVGFEGEWTAKLGAPICYCLTAIVIKKIGQQLFNQQTGIVAALLFFTMPLVSVNSLFITTDAPLLLFWSITLWLFILAKSQGQLPLWALAGIAGGLGLLSKYTMGFLALGLLLYVLGNRQTRLTLTKPGMWLATVIAALVFTPNLWWNYQHDFISFQHTSEIAKLNQTLLHPDKFAEFFLGQFFVFGPLSMWLFISYWRRSWQARKLGTDPSKHSAAIHSDPNHLANINDGVWLLIAVAIPVLIFFCVQAFLARAHVNWAAPTYVTASLLIAYYLTQFNRRKLLMVAVSINLGLMLLFYGYQPLQNILGIEAKRNNNPFHRVTGWRETTLLLQEYIQHTPQINQKAEVIWLSDSRKLLSYIHYYLSDFAAGKTAQVLSFNRDGRVDHHYDLKFDLAQNDNLNQAEQNYLFVSEQPFTAQSCFSNVQQLSTITYAVYPSLNRQIYLYQVTGFKGYEFCNQKN</sequence>
<evidence type="ECO:0000256" key="6">
    <source>
        <dbReference type="ARBA" id="ARBA00022989"/>
    </source>
</evidence>
<dbReference type="InterPro" id="IPR050297">
    <property type="entry name" value="LipidA_mod_glycosyltrf_83"/>
</dbReference>
<dbReference type="GO" id="GO:0005886">
    <property type="term" value="C:plasma membrane"/>
    <property type="evidence" value="ECO:0007669"/>
    <property type="project" value="UniProtKB-SubCell"/>
</dbReference>
<feature type="transmembrane region" description="Helical" evidence="8">
    <location>
        <begin position="123"/>
        <end position="141"/>
    </location>
</feature>
<feature type="domain" description="Glycosyltransferase RgtA/B/C/D-like" evidence="9">
    <location>
        <begin position="70"/>
        <end position="231"/>
    </location>
</feature>
<feature type="transmembrane region" description="Helical" evidence="8">
    <location>
        <begin position="367"/>
        <end position="385"/>
    </location>
</feature>
<dbReference type="GO" id="GO:0009103">
    <property type="term" value="P:lipopolysaccharide biosynthetic process"/>
    <property type="evidence" value="ECO:0007669"/>
    <property type="project" value="UniProtKB-ARBA"/>
</dbReference>
<feature type="transmembrane region" description="Helical" evidence="8">
    <location>
        <begin position="262"/>
        <end position="282"/>
    </location>
</feature>
<evidence type="ECO:0000256" key="3">
    <source>
        <dbReference type="ARBA" id="ARBA00022676"/>
    </source>
</evidence>
<evidence type="ECO:0000256" key="4">
    <source>
        <dbReference type="ARBA" id="ARBA00022679"/>
    </source>
</evidence>
<feature type="transmembrane region" description="Helical" evidence="8">
    <location>
        <begin position="170"/>
        <end position="200"/>
    </location>
</feature>
<evidence type="ECO:0000256" key="7">
    <source>
        <dbReference type="ARBA" id="ARBA00023136"/>
    </source>
</evidence>
<dbReference type="RefSeq" id="WP_108602896.1">
    <property type="nucleotide sequence ID" value="NZ_CP026604.1"/>
</dbReference>
<evidence type="ECO:0000256" key="1">
    <source>
        <dbReference type="ARBA" id="ARBA00004651"/>
    </source>
</evidence>
<evidence type="ECO:0000259" key="9">
    <source>
        <dbReference type="Pfam" id="PF13231"/>
    </source>
</evidence>
<comment type="subcellular location">
    <subcellularLocation>
        <location evidence="1">Cell membrane</location>
        <topology evidence="1">Multi-pass membrane protein</topology>
    </subcellularLocation>
</comment>
<dbReference type="Pfam" id="PF13231">
    <property type="entry name" value="PMT_2"/>
    <property type="match status" value="1"/>
</dbReference>
<feature type="transmembrane region" description="Helical" evidence="8">
    <location>
        <begin position="148"/>
        <end position="164"/>
    </location>
</feature>
<keyword evidence="11" id="KW-1185">Reference proteome</keyword>
<evidence type="ECO:0000256" key="8">
    <source>
        <dbReference type="SAM" id="Phobius"/>
    </source>
</evidence>
<reference evidence="10 11" key="1">
    <citation type="submission" date="2018-01" db="EMBL/GenBank/DDBJ databases">
        <title>Genome sequence of a Cantenovulum-like bacteria.</title>
        <authorList>
            <person name="Tan W.R."/>
            <person name="Lau N.-S."/>
            <person name="Go F."/>
            <person name="Amirul A.-A.A."/>
        </authorList>
    </citation>
    <scope>NUCLEOTIDE SEQUENCE [LARGE SCALE GENOMIC DNA]</scope>
    <source>
        <strain evidence="10 11">CCB-QB4</strain>
    </source>
</reference>
<dbReference type="EMBL" id="CP026604">
    <property type="protein sequence ID" value="AWB66840.1"/>
    <property type="molecule type" value="Genomic_DNA"/>
</dbReference>
<keyword evidence="3" id="KW-0328">Glycosyltransferase</keyword>
<feature type="transmembrane region" description="Helical" evidence="8">
    <location>
        <begin position="343"/>
        <end position="360"/>
    </location>
</feature>
<keyword evidence="6 8" id="KW-1133">Transmembrane helix</keyword>
<dbReference type="Proteomes" id="UP000244441">
    <property type="component" value="Chromosome"/>
</dbReference>
<dbReference type="OrthoDB" id="108054at2"/>
<keyword evidence="5 8" id="KW-0812">Transmembrane</keyword>
<name>A0A2S0VRW4_9ALTE</name>
<dbReference type="PANTHER" id="PTHR33908:SF11">
    <property type="entry name" value="MEMBRANE PROTEIN"/>
    <property type="match status" value="1"/>
</dbReference>
<feature type="transmembrane region" description="Helical" evidence="8">
    <location>
        <begin position="212"/>
        <end position="231"/>
    </location>
</feature>
<evidence type="ECO:0000313" key="10">
    <source>
        <dbReference type="EMBL" id="AWB66840.1"/>
    </source>
</evidence>
<organism evidence="10 11">
    <name type="scientific">Saccharobesus litoralis</name>
    <dbReference type="NCBI Taxonomy" id="2172099"/>
    <lineage>
        <taxon>Bacteria</taxon>
        <taxon>Pseudomonadati</taxon>
        <taxon>Pseudomonadota</taxon>
        <taxon>Gammaproteobacteria</taxon>
        <taxon>Alteromonadales</taxon>
        <taxon>Alteromonadaceae</taxon>
        <taxon>Saccharobesus</taxon>
    </lineage>
</organism>
<keyword evidence="7 8" id="KW-0472">Membrane</keyword>
<proteinExistence type="predicted"/>
<dbReference type="AlphaFoldDB" id="A0A2S0VRW4"/>
<feature type="transmembrane region" description="Helical" evidence="8">
    <location>
        <begin position="316"/>
        <end position="337"/>
    </location>
</feature>
<evidence type="ECO:0000256" key="2">
    <source>
        <dbReference type="ARBA" id="ARBA00022475"/>
    </source>
</evidence>
<evidence type="ECO:0000256" key="5">
    <source>
        <dbReference type="ARBA" id="ARBA00022692"/>
    </source>
</evidence>
<feature type="transmembrane region" description="Helical" evidence="8">
    <location>
        <begin position="27"/>
        <end position="45"/>
    </location>
</feature>
<dbReference type="GO" id="GO:0016763">
    <property type="term" value="F:pentosyltransferase activity"/>
    <property type="evidence" value="ECO:0007669"/>
    <property type="project" value="TreeGrafter"/>
</dbReference>